<dbReference type="EMBL" id="UOEU01000448">
    <property type="protein sequence ID" value="VAW33436.1"/>
    <property type="molecule type" value="Genomic_DNA"/>
</dbReference>
<evidence type="ECO:0000256" key="2">
    <source>
        <dbReference type="ARBA" id="ARBA00022487"/>
    </source>
</evidence>
<dbReference type="InterPro" id="IPR000073">
    <property type="entry name" value="AB_hydrolase_1"/>
</dbReference>
<dbReference type="InterPro" id="IPR050960">
    <property type="entry name" value="AB_hydrolase_4_sf"/>
</dbReference>
<dbReference type="InterPro" id="IPR029058">
    <property type="entry name" value="AB_hydrolase_fold"/>
</dbReference>
<name>A0A3B0VMP3_9ZZZZ</name>
<dbReference type="GO" id="GO:0016301">
    <property type="term" value="F:kinase activity"/>
    <property type="evidence" value="ECO:0007669"/>
    <property type="project" value="UniProtKB-KW"/>
</dbReference>
<dbReference type="PROSITE" id="PS01133">
    <property type="entry name" value="UPF0017"/>
    <property type="match status" value="1"/>
</dbReference>
<dbReference type="SUPFAM" id="SSF53474">
    <property type="entry name" value="alpha/beta-Hydrolases"/>
    <property type="match status" value="1"/>
</dbReference>
<gene>
    <name evidence="5" type="ORF">MNBD_CHLOROFLEXI01-4948</name>
</gene>
<feature type="domain" description="AB hydrolase-1" evidence="4">
    <location>
        <begin position="69"/>
        <end position="311"/>
    </location>
</feature>
<sequence length="334" mass="37358">MPPMPPFQPTPYKPSKWLPGGHMQTIFGRFVRKKRGIIFHRRRINTPDGDFLDLDFPEVAGYPLPENAPLVLLLHGLEGSARRSYAYETYRQLAKLGIRSVGMNYRSCSGEINRVARFYHSGATDDVALVLSTLMDWFPHNRRGLIGFSLGANITLKFLGEQGRAGENWVQAAVAISPPFDMKKSAALLEQGFSRLYVRYFLRSLHKKVLAKADILEPVVDLEKVLAAQTFREFDEAGTAPLGGFQSADDYYEQCSTAQFLPQIQVPTLLIRALDDPLFAPDDVPYGTIAANLFLTSGIVPKGGHLGFVEGGWRQLACWAEREASRFLATRLHQ</sequence>
<dbReference type="Pfam" id="PF00561">
    <property type="entry name" value="Abhydrolase_1"/>
    <property type="match status" value="1"/>
</dbReference>
<dbReference type="GO" id="GO:0034338">
    <property type="term" value="F:short-chain carboxylesterase activity"/>
    <property type="evidence" value="ECO:0007669"/>
    <property type="project" value="TreeGrafter"/>
</dbReference>
<dbReference type="PANTHER" id="PTHR10794">
    <property type="entry name" value="ABHYDROLASE DOMAIN-CONTAINING PROTEIN"/>
    <property type="match status" value="1"/>
</dbReference>
<accession>A0A3B0VMP3</accession>
<reference evidence="5" key="1">
    <citation type="submission" date="2018-06" db="EMBL/GenBank/DDBJ databases">
        <authorList>
            <person name="Zhirakovskaya E."/>
        </authorList>
    </citation>
    <scope>NUCLEOTIDE SEQUENCE</scope>
</reference>
<organism evidence="5">
    <name type="scientific">hydrothermal vent metagenome</name>
    <dbReference type="NCBI Taxonomy" id="652676"/>
    <lineage>
        <taxon>unclassified sequences</taxon>
        <taxon>metagenomes</taxon>
        <taxon>ecological metagenomes</taxon>
    </lineage>
</organism>
<proteinExistence type="inferred from homology"/>
<evidence type="ECO:0000313" key="5">
    <source>
        <dbReference type="EMBL" id="VAW33436.1"/>
    </source>
</evidence>
<keyword evidence="5" id="KW-0808">Transferase</keyword>
<evidence type="ECO:0000256" key="1">
    <source>
        <dbReference type="ARBA" id="ARBA00010884"/>
    </source>
</evidence>
<evidence type="ECO:0000259" key="4">
    <source>
        <dbReference type="Pfam" id="PF00561"/>
    </source>
</evidence>
<dbReference type="InterPro" id="IPR012020">
    <property type="entry name" value="ABHD4"/>
</dbReference>
<evidence type="ECO:0000256" key="3">
    <source>
        <dbReference type="ARBA" id="ARBA00022801"/>
    </source>
</evidence>
<protein>
    <submittedName>
        <fullName evidence="5">Hydrolase, alpha/beta fold family functionally coupled to Phosphoribulokinase</fullName>
    </submittedName>
</protein>
<keyword evidence="5" id="KW-0418">Kinase</keyword>
<dbReference type="PIRSF" id="PIRSF005211">
    <property type="entry name" value="Ab_hydro_YheT"/>
    <property type="match status" value="1"/>
</dbReference>
<dbReference type="AlphaFoldDB" id="A0A3B0VMP3"/>
<comment type="similarity">
    <text evidence="1">Belongs to the AB hydrolase superfamily. AB hydrolase 4 family.</text>
</comment>
<dbReference type="Gene3D" id="3.40.50.1820">
    <property type="entry name" value="alpha/beta hydrolase"/>
    <property type="match status" value="1"/>
</dbReference>
<dbReference type="GO" id="GO:0047372">
    <property type="term" value="F:monoacylglycerol lipase activity"/>
    <property type="evidence" value="ECO:0007669"/>
    <property type="project" value="TreeGrafter"/>
</dbReference>
<dbReference type="PANTHER" id="PTHR10794:SF94">
    <property type="entry name" value="ESTERASE YHET-RELATED"/>
    <property type="match status" value="1"/>
</dbReference>
<dbReference type="InterPro" id="IPR000952">
    <property type="entry name" value="AB_hydrolase_4_CS"/>
</dbReference>
<keyword evidence="2" id="KW-0719">Serine esterase</keyword>
<keyword evidence="3 5" id="KW-0378">Hydrolase</keyword>